<feature type="signal peptide" evidence="1">
    <location>
        <begin position="1"/>
        <end position="27"/>
    </location>
</feature>
<dbReference type="GO" id="GO:0004866">
    <property type="term" value="F:endopeptidase inhibitor activity"/>
    <property type="evidence" value="ECO:0007669"/>
    <property type="project" value="InterPro"/>
</dbReference>
<protein>
    <submittedName>
        <fullName evidence="3">Kunitz trypsin inhibitor</fullName>
    </submittedName>
</protein>
<dbReference type="KEGG" id="qsa:O6P43_005340"/>
<dbReference type="Gene3D" id="2.80.10.50">
    <property type="match status" value="1"/>
</dbReference>
<dbReference type="EMBL" id="JARAOO010000003">
    <property type="protein sequence ID" value="KAJ7975414.1"/>
    <property type="molecule type" value="Genomic_DNA"/>
</dbReference>
<evidence type="ECO:0000256" key="1">
    <source>
        <dbReference type="SAM" id="SignalP"/>
    </source>
</evidence>
<evidence type="ECO:0000313" key="3">
    <source>
        <dbReference type="EMBL" id="KAJ7975417.1"/>
    </source>
</evidence>
<comment type="caution">
    <text evidence="3">The sequence shown here is derived from an EMBL/GenBank/DDBJ whole genome shotgun (WGS) entry which is preliminary data.</text>
</comment>
<evidence type="ECO:0000313" key="4">
    <source>
        <dbReference type="EMBL" id="KAJ7975420.1"/>
    </source>
</evidence>
<proteinExistence type="predicted"/>
<dbReference type="EMBL" id="JARAOO010000003">
    <property type="protein sequence ID" value="KAJ7975417.1"/>
    <property type="molecule type" value="Genomic_DNA"/>
</dbReference>
<dbReference type="PROSITE" id="PS00283">
    <property type="entry name" value="SOYBEAN_KUNITZ"/>
    <property type="match status" value="1"/>
</dbReference>
<gene>
    <name evidence="2" type="ORF">O6P43_005340</name>
    <name evidence="3" type="ORF">O6P43_005343</name>
    <name evidence="4" type="ORF">O6P43_005346</name>
</gene>
<sequence>MKTSFLAALTTFLLFALITTKPSVVEADMVFDTDGNPVEWLRDYYILPFTGGPLGGGLTLGSRNNRSCPLYVIQEHSDFLPKGLTVSFSPKTSRLLFVTPNDRLSITTTTPTIPTCELLLVWQLVPESNSLWLVSIGGSSASLYSVFKIVPYKSYSYNILFCTRSPVFPSPCKGLGIYYGKDGTIYLALGDNIEPFPFMFQKADEANSENPRYLETV</sequence>
<dbReference type="EMBL" id="JARAOO010000003">
    <property type="protein sequence ID" value="KAJ7975420.1"/>
    <property type="molecule type" value="Genomic_DNA"/>
</dbReference>
<dbReference type="PRINTS" id="PR00291">
    <property type="entry name" value="KUNITZINHBTR"/>
</dbReference>
<dbReference type="InterPro" id="IPR002160">
    <property type="entry name" value="Prot_inh_Kunz-lg"/>
</dbReference>
<evidence type="ECO:0000313" key="2">
    <source>
        <dbReference type="EMBL" id="KAJ7975414.1"/>
    </source>
</evidence>
<evidence type="ECO:0000313" key="5">
    <source>
        <dbReference type="Proteomes" id="UP001163823"/>
    </source>
</evidence>
<organism evidence="3 5">
    <name type="scientific">Quillaja saponaria</name>
    <name type="common">Soap bark tree</name>
    <dbReference type="NCBI Taxonomy" id="32244"/>
    <lineage>
        <taxon>Eukaryota</taxon>
        <taxon>Viridiplantae</taxon>
        <taxon>Streptophyta</taxon>
        <taxon>Embryophyta</taxon>
        <taxon>Tracheophyta</taxon>
        <taxon>Spermatophyta</taxon>
        <taxon>Magnoliopsida</taxon>
        <taxon>eudicotyledons</taxon>
        <taxon>Gunneridae</taxon>
        <taxon>Pentapetalae</taxon>
        <taxon>rosids</taxon>
        <taxon>fabids</taxon>
        <taxon>Fabales</taxon>
        <taxon>Quillajaceae</taxon>
        <taxon>Quillaja</taxon>
    </lineage>
</organism>
<keyword evidence="1" id="KW-0732">Signal</keyword>
<dbReference type="SUPFAM" id="SSF50386">
    <property type="entry name" value="STI-like"/>
    <property type="match status" value="1"/>
</dbReference>
<dbReference type="AlphaFoldDB" id="A0AAD7Q5U2"/>
<keyword evidence="5" id="KW-1185">Reference proteome</keyword>
<dbReference type="PANTHER" id="PTHR33107:SF5">
    <property type="entry name" value="KUNITZ TRYPSIN INHIBITOR 5"/>
    <property type="match status" value="1"/>
</dbReference>
<dbReference type="CDD" id="cd00178">
    <property type="entry name" value="beta-trefoil_STI"/>
    <property type="match status" value="1"/>
</dbReference>
<reference evidence="3" key="1">
    <citation type="journal article" date="2023" name="Science">
        <title>Elucidation of the pathway for biosynthesis of saponin adjuvants from the soapbark tree.</title>
        <authorList>
            <person name="Reed J."/>
            <person name="Orme A."/>
            <person name="El-Demerdash A."/>
            <person name="Owen C."/>
            <person name="Martin L.B.B."/>
            <person name="Misra R.C."/>
            <person name="Kikuchi S."/>
            <person name="Rejzek M."/>
            <person name="Martin A.C."/>
            <person name="Harkess A."/>
            <person name="Leebens-Mack J."/>
            <person name="Louveau T."/>
            <person name="Stephenson M.J."/>
            <person name="Osbourn A."/>
        </authorList>
    </citation>
    <scope>NUCLEOTIDE SEQUENCE</scope>
    <source>
        <strain evidence="3">S10</strain>
    </source>
</reference>
<dbReference type="InterPro" id="IPR011065">
    <property type="entry name" value="Kunitz_inhibitor_STI-like_sf"/>
</dbReference>
<dbReference type="Pfam" id="PF00197">
    <property type="entry name" value="Kunitz_legume"/>
    <property type="match status" value="1"/>
</dbReference>
<dbReference type="Proteomes" id="UP001163823">
    <property type="component" value="Chromosome 3"/>
</dbReference>
<dbReference type="KEGG" id="qsa:O6P43_005343"/>
<name>A0AAD7Q5U2_QUISA</name>
<dbReference type="PANTHER" id="PTHR33107">
    <property type="entry name" value="KUNITZ TRYPSIN INHIBITOR 2"/>
    <property type="match status" value="1"/>
</dbReference>
<dbReference type="KEGG" id="qsa:O6P43_005346"/>
<dbReference type="SMART" id="SM00452">
    <property type="entry name" value="STI"/>
    <property type="match status" value="1"/>
</dbReference>
<dbReference type="InterPro" id="IPR056368">
    <property type="entry name" value="KTI1"/>
</dbReference>
<accession>A0AAD7Q5U2</accession>
<feature type="chain" id="PRO_5042442050" evidence="1">
    <location>
        <begin position="28"/>
        <end position="217"/>
    </location>
</feature>